<dbReference type="SMART" id="SM00382">
    <property type="entry name" value="AAA"/>
    <property type="match status" value="1"/>
</dbReference>
<sequence length="266" mass="28429">MTVLALRGARFSYRRLDALGGHTHTVLDGADLTIPAGAKMALLGGNGSGKTTLMRLLVGLNRLEAGELELDGERVRDRRADRTRLRQSVQMVLQEPDDQIFATTVRADVSFGPVNLGLDRAEVAHRVDEALAALAITDLADRVPHHLSFGQRKRVALAGALAMRPRVLLLDEPTAGLDPLSCEDLLAALESLRAAGAAILMATHDVDLAWAWADDAVVLSGGALTRGPVHRVLQDEGLLTAARLTTPWGAAVSRRLGRTVSRPGEV</sequence>
<dbReference type="GO" id="GO:0005524">
    <property type="term" value="F:ATP binding"/>
    <property type="evidence" value="ECO:0007669"/>
    <property type="project" value="UniProtKB-KW"/>
</dbReference>
<keyword evidence="8 10" id="KW-0472">Membrane</keyword>
<accession>A0ABP4URR0</accession>
<proteinExistence type="inferred from homology"/>
<dbReference type="InterPro" id="IPR015856">
    <property type="entry name" value="ABC_transpr_CbiO/EcfA_su"/>
</dbReference>
<dbReference type="NCBIfam" id="TIGR01166">
    <property type="entry name" value="cbiO"/>
    <property type="match status" value="1"/>
</dbReference>
<dbReference type="InterPro" id="IPR003439">
    <property type="entry name" value="ABC_transporter-like_ATP-bd"/>
</dbReference>
<dbReference type="InterPro" id="IPR050095">
    <property type="entry name" value="ECF_ABC_transporter_ATP-bd"/>
</dbReference>
<keyword evidence="5 10" id="KW-0547">Nucleotide-binding</keyword>
<dbReference type="InterPro" id="IPR017871">
    <property type="entry name" value="ABC_transporter-like_CS"/>
</dbReference>
<evidence type="ECO:0000256" key="8">
    <source>
        <dbReference type="ARBA" id="ARBA00023136"/>
    </source>
</evidence>
<dbReference type="InterPro" id="IPR027417">
    <property type="entry name" value="P-loop_NTPase"/>
</dbReference>
<dbReference type="RefSeq" id="WP_179524148.1">
    <property type="nucleotide sequence ID" value="NZ_BAAAQG010000009.1"/>
</dbReference>
<evidence type="ECO:0000256" key="4">
    <source>
        <dbReference type="ARBA" id="ARBA00022475"/>
    </source>
</evidence>
<keyword evidence="13" id="KW-1185">Reference proteome</keyword>
<comment type="caution">
    <text evidence="12">The sequence shown here is derived from an EMBL/GenBank/DDBJ whole genome shotgun (WGS) entry which is preliminary data.</text>
</comment>
<evidence type="ECO:0000313" key="13">
    <source>
        <dbReference type="Proteomes" id="UP001500383"/>
    </source>
</evidence>
<keyword evidence="3 10" id="KW-0813">Transport</keyword>
<dbReference type="EMBL" id="BAAAQG010000009">
    <property type="protein sequence ID" value="GAA1710148.1"/>
    <property type="molecule type" value="Genomic_DNA"/>
</dbReference>
<dbReference type="Pfam" id="PF00005">
    <property type="entry name" value="ABC_tran"/>
    <property type="match status" value="1"/>
</dbReference>
<comment type="function">
    <text evidence="9">Probably part of an ABC transporter complex. Responsible for energy coupling to the transport system.</text>
</comment>
<keyword evidence="4 10" id="KW-1003">Cell membrane</keyword>
<reference evidence="13" key="1">
    <citation type="journal article" date="2019" name="Int. J. Syst. Evol. Microbiol.">
        <title>The Global Catalogue of Microorganisms (GCM) 10K type strain sequencing project: providing services to taxonomists for standard genome sequencing and annotation.</title>
        <authorList>
            <consortium name="The Broad Institute Genomics Platform"/>
            <consortium name="The Broad Institute Genome Sequencing Center for Infectious Disease"/>
            <person name="Wu L."/>
            <person name="Ma J."/>
        </authorList>
    </citation>
    <scope>NUCLEOTIDE SEQUENCE [LARGE SCALE GENOMIC DNA]</scope>
    <source>
        <strain evidence="13">JCM 16002</strain>
    </source>
</reference>
<evidence type="ECO:0000256" key="5">
    <source>
        <dbReference type="ARBA" id="ARBA00022741"/>
    </source>
</evidence>
<evidence type="ECO:0000256" key="6">
    <source>
        <dbReference type="ARBA" id="ARBA00022840"/>
    </source>
</evidence>
<evidence type="ECO:0000256" key="2">
    <source>
        <dbReference type="ARBA" id="ARBA00005417"/>
    </source>
</evidence>
<protein>
    <recommendedName>
        <fullName evidence="10">ABC transporter ATP-binding protein</fullName>
    </recommendedName>
</protein>
<evidence type="ECO:0000256" key="1">
    <source>
        <dbReference type="ARBA" id="ARBA00004202"/>
    </source>
</evidence>
<dbReference type="InterPro" id="IPR005876">
    <property type="entry name" value="Co_trans_ATP-bd"/>
</dbReference>
<evidence type="ECO:0000256" key="9">
    <source>
        <dbReference type="ARBA" id="ARBA00025157"/>
    </source>
</evidence>
<evidence type="ECO:0000256" key="3">
    <source>
        <dbReference type="ARBA" id="ARBA00022448"/>
    </source>
</evidence>
<name>A0ABP4URR0_9ACTN</name>
<dbReference type="PANTHER" id="PTHR43553">
    <property type="entry name" value="HEAVY METAL TRANSPORTER"/>
    <property type="match status" value="1"/>
</dbReference>
<evidence type="ECO:0000313" key="12">
    <source>
        <dbReference type="EMBL" id="GAA1710148.1"/>
    </source>
</evidence>
<dbReference type="InterPro" id="IPR003593">
    <property type="entry name" value="AAA+_ATPase"/>
</dbReference>
<dbReference type="CDD" id="cd03225">
    <property type="entry name" value="ABC_cobalt_CbiO_domain1"/>
    <property type="match status" value="1"/>
</dbReference>
<evidence type="ECO:0000256" key="7">
    <source>
        <dbReference type="ARBA" id="ARBA00022967"/>
    </source>
</evidence>
<comment type="function">
    <text evidence="10">Part of an ABC transporter complex. Responsible for energy coupling to the transport system.</text>
</comment>
<evidence type="ECO:0000256" key="10">
    <source>
        <dbReference type="RuleBase" id="RU364103"/>
    </source>
</evidence>
<comment type="subcellular location">
    <subcellularLocation>
        <location evidence="1 10">Cell membrane</location>
        <topology evidence="1 10">Peripheral membrane protein</topology>
    </subcellularLocation>
</comment>
<dbReference type="Gene3D" id="3.40.50.300">
    <property type="entry name" value="P-loop containing nucleotide triphosphate hydrolases"/>
    <property type="match status" value="1"/>
</dbReference>
<feature type="domain" description="ABC transporter" evidence="11">
    <location>
        <begin position="6"/>
        <end position="246"/>
    </location>
</feature>
<evidence type="ECO:0000259" key="11">
    <source>
        <dbReference type="PROSITE" id="PS50893"/>
    </source>
</evidence>
<organism evidence="12 13">
    <name type="scientific">Dietzia cercidiphylli</name>
    <dbReference type="NCBI Taxonomy" id="498199"/>
    <lineage>
        <taxon>Bacteria</taxon>
        <taxon>Bacillati</taxon>
        <taxon>Actinomycetota</taxon>
        <taxon>Actinomycetes</taxon>
        <taxon>Mycobacteriales</taxon>
        <taxon>Dietziaceae</taxon>
        <taxon>Dietzia</taxon>
    </lineage>
</organism>
<comment type="similarity">
    <text evidence="2 10">Belongs to the ABC transporter superfamily.</text>
</comment>
<keyword evidence="6 10" id="KW-0067">ATP-binding</keyword>
<dbReference type="SUPFAM" id="SSF52540">
    <property type="entry name" value="P-loop containing nucleoside triphosphate hydrolases"/>
    <property type="match status" value="1"/>
</dbReference>
<gene>
    <name evidence="12" type="ORF">GCM10009831_19680</name>
</gene>
<dbReference type="PANTHER" id="PTHR43553:SF24">
    <property type="entry name" value="ENERGY-COUPLING FACTOR TRANSPORTER ATP-BINDING PROTEIN ECFA1"/>
    <property type="match status" value="1"/>
</dbReference>
<dbReference type="Proteomes" id="UP001500383">
    <property type="component" value="Unassembled WGS sequence"/>
</dbReference>
<dbReference type="PROSITE" id="PS00211">
    <property type="entry name" value="ABC_TRANSPORTER_1"/>
    <property type="match status" value="1"/>
</dbReference>
<keyword evidence="7" id="KW-1278">Translocase</keyword>
<dbReference type="PROSITE" id="PS50893">
    <property type="entry name" value="ABC_TRANSPORTER_2"/>
    <property type="match status" value="1"/>
</dbReference>